<dbReference type="EMBL" id="QICQ01000038">
    <property type="protein sequence ID" value="PXV75259.1"/>
    <property type="molecule type" value="Genomic_DNA"/>
</dbReference>
<keyword evidence="9" id="KW-1185">Reference proteome</keyword>
<comment type="caution">
    <text evidence="8">The sequence shown here is derived from an EMBL/GenBank/DDBJ whole genome shotgun (WGS) entry which is preliminary data.</text>
</comment>
<dbReference type="SUPFAM" id="SSF55874">
    <property type="entry name" value="ATPase domain of HSP90 chaperone/DNA topoisomerase II/histidine kinase"/>
    <property type="match status" value="1"/>
</dbReference>
<dbReference type="Gene3D" id="3.30.565.10">
    <property type="entry name" value="Histidine kinase-like ATPase, C-terminal domain"/>
    <property type="match status" value="1"/>
</dbReference>
<proteinExistence type="inferred from homology"/>
<dbReference type="HAMAP" id="MF_00149">
    <property type="entry name" value="DNA_mis_repair"/>
    <property type="match status" value="1"/>
</dbReference>
<dbReference type="InterPro" id="IPR014762">
    <property type="entry name" value="DNA_mismatch_repair_CS"/>
</dbReference>
<dbReference type="Pfam" id="PF01119">
    <property type="entry name" value="DNA_mis_repair"/>
    <property type="match status" value="1"/>
</dbReference>
<dbReference type="InterPro" id="IPR014790">
    <property type="entry name" value="MutL_C"/>
</dbReference>
<dbReference type="Gene3D" id="3.30.1370.100">
    <property type="entry name" value="MutL, C-terminal domain, regulatory subdomain"/>
    <property type="match status" value="1"/>
</dbReference>
<comment type="similarity">
    <text evidence="1 5">Belongs to the DNA mismatch repair MutL/HexB family.</text>
</comment>
<dbReference type="CDD" id="cd16926">
    <property type="entry name" value="HATPase_MutL-MLH-PMS-like"/>
    <property type="match status" value="1"/>
</dbReference>
<dbReference type="InterPro" id="IPR036890">
    <property type="entry name" value="HATPase_C_sf"/>
</dbReference>
<dbReference type="InterPro" id="IPR042120">
    <property type="entry name" value="MutL_C_dimsub"/>
</dbReference>
<dbReference type="RefSeq" id="WP_011634865.1">
    <property type="nucleotide sequence ID" value="NZ_QICQ01000038.1"/>
</dbReference>
<dbReference type="SMART" id="SM00853">
    <property type="entry name" value="MutL_C"/>
    <property type="match status" value="1"/>
</dbReference>
<dbReference type="Pfam" id="PF08676">
    <property type="entry name" value="MutL_C"/>
    <property type="match status" value="1"/>
</dbReference>
<evidence type="ECO:0000259" key="6">
    <source>
        <dbReference type="SMART" id="SM00853"/>
    </source>
</evidence>
<dbReference type="InterPro" id="IPR014721">
    <property type="entry name" value="Ribsml_uS5_D2-typ_fold_subgr"/>
</dbReference>
<evidence type="ECO:0000313" key="9">
    <source>
        <dbReference type="Proteomes" id="UP000247780"/>
    </source>
</evidence>
<evidence type="ECO:0000256" key="5">
    <source>
        <dbReference type="HAMAP-Rule" id="MF_00149"/>
    </source>
</evidence>
<dbReference type="InterPro" id="IPR038973">
    <property type="entry name" value="MutL/Mlh/Pms-like"/>
</dbReference>
<dbReference type="PANTHER" id="PTHR10073">
    <property type="entry name" value="DNA MISMATCH REPAIR PROTEIN MLH, PMS, MUTL"/>
    <property type="match status" value="1"/>
</dbReference>
<dbReference type="PANTHER" id="PTHR10073:SF12">
    <property type="entry name" value="DNA MISMATCH REPAIR PROTEIN MLH1"/>
    <property type="match status" value="1"/>
</dbReference>
<gene>
    <name evidence="5" type="primary">mutL</name>
    <name evidence="8" type="ORF">C8R14_13817</name>
</gene>
<dbReference type="InterPro" id="IPR013507">
    <property type="entry name" value="DNA_mismatch_S5_2-like"/>
</dbReference>
<dbReference type="InterPro" id="IPR002099">
    <property type="entry name" value="MutL/Mlh/PMS"/>
</dbReference>
<dbReference type="SMART" id="SM01340">
    <property type="entry name" value="DNA_mis_repair"/>
    <property type="match status" value="1"/>
</dbReference>
<keyword evidence="3 5" id="KW-0227">DNA damage</keyword>
<keyword evidence="4 5" id="KW-0234">DNA repair</keyword>
<protein>
    <recommendedName>
        <fullName evidence="2 5">DNA mismatch repair protein MutL</fullName>
    </recommendedName>
</protein>
<accession>A0ABX5M5C0</accession>
<dbReference type="InterPro" id="IPR042121">
    <property type="entry name" value="MutL_C_regsub"/>
</dbReference>
<sequence length="608" mass="67054">MRAIKLLPDGLISQIAAGEVIERPASVLKELLENSIDAGATEITVNIAQGGLKLIRVTDNGSGIPAEELPLALTRHATSKIASQEDLHSITSLGFRGEGLASIASVSYLSLISHQPAGKHAWEIRSEGTRLMSPEPSSHMAGTTVEVRDLFFNLPARRKFLKTEATEFAHCEEVFRRMALSHADITFTLRHNGNLRSHWQAAEAAERIGAVLGEEFSGAATWMDEQSAGIGLQGMLALPAYSRATRDMQYFFVNGRFIRDKLITHALREAYRDVLHLDRHAAFVLYLAIDPEQVDVNVHPTKTEVRFREARAIHQFIYHGVSKALALPRSGVASSSPVGAVWPGAQDASVDPTRTGFTPAVPTLNYPRQARLPSERVAQPFNFYQVLTGGESGATAMQNQLRQTGEGESDENPAMPPLGFALGLLRGIYILAQNQKGLVIVDMHAAHERIVYEQLKTQLDQQVLSAQRLLIPVTFHADSLDIATVEENQALLQQLCFEVSTLSATTLVIRTVPTTLQHADAEKLVRALLDEIRNGDPAQLLAARRNELLATMACHGAVRANRQLTLIEMNELLRKMEVTERSDQCNHGRPTWFEISLAELDKMFMRGK</sequence>
<feature type="domain" description="DNA mismatch repair protein S5" evidence="7">
    <location>
        <begin position="208"/>
        <end position="326"/>
    </location>
</feature>
<dbReference type="Pfam" id="PF13589">
    <property type="entry name" value="HATPase_c_3"/>
    <property type="match status" value="1"/>
</dbReference>
<dbReference type="SUPFAM" id="SSF118116">
    <property type="entry name" value="DNA mismatch repair protein MutL"/>
    <property type="match status" value="1"/>
</dbReference>
<dbReference type="PROSITE" id="PS00058">
    <property type="entry name" value="DNA_MISMATCH_REPAIR_1"/>
    <property type="match status" value="1"/>
</dbReference>
<dbReference type="Gene3D" id="3.30.1540.20">
    <property type="entry name" value="MutL, C-terminal domain, dimerisation subdomain"/>
    <property type="match status" value="1"/>
</dbReference>
<evidence type="ECO:0000256" key="2">
    <source>
        <dbReference type="ARBA" id="ARBA00021975"/>
    </source>
</evidence>
<evidence type="ECO:0000256" key="3">
    <source>
        <dbReference type="ARBA" id="ARBA00022763"/>
    </source>
</evidence>
<reference evidence="8 9" key="1">
    <citation type="submission" date="2018-04" db="EMBL/GenBank/DDBJ databases">
        <title>Active sludge and wastewater microbial communities from Klosterneuburg, Austria.</title>
        <authorList>
            <person name="Wagner M."/>
        </authorList>
    </citation>
    <scope>NUCLEOTIDE SEQUENCE [LARGE SCALE GENOMIC DNA]</scope>
    <source>
        <strain evidence="8 9">Nm 57</strain>
    </source>
</reference>
<dbReference type="Gene3D" id="3.30.230.10">
    <property type="match status" value="1"/>
</dbReference>
<comment type="function">
    <text evidence="5">This protein is involved in the repair of mismatches in DNA. It is required for dam-dependent methyl-directed DNA mismatch repair. May act as a 'molecular matchmaker', a protein that promotes the formation of a stable complex between two or more DNA-binding proteins in an ATP-dependent manner without itself being part of a final effector complex.</text>
</comment>
<dbReference type="CDD" id="cd03482">
    <property type="entry name" value="MutL_Trans_MutL"/>
    <property type="match status" value="1"/>
</dbReference>
<dbReference type="InterPro" id="IPR037198">
    <property type="entry name" value="MutL_C_sf"/>
</dbReference>
<feature type="domain" description="MutL C-terminal dimerisation" evidence="6">
    <location>
        <begin position="421"/>
        <end position="564"/>
    </location>
</feature>
<dbReference type="InterPro" id="IPR020568">
    <property type="entry name" value="Ribosomal_Su5_D2-typ_SF"/>
</dbReference>
<evidence type="ECO:0000256" key="1">
    <source>
        <dbReference type="ARBA" id="ARBA00006082"/>
    </source>
</evidence>
<evidence type="ECO:0000259" key="7">
    <source>
        <dbReference type="SMART" id="SM01340"/>
    </source>
</evidence>
<dbReference type="SUPFAM" id="SSF54211">
    <property type="entry name" value="Ribosomal protein S5 domain 2-like"/>
    <property type="match status" value="1"/>
</dbReference>
<dbReference type="InterPro" id="IPR020667">
    <property type="entry name" value="DNA_mismatch_repair_MutL"/>
</dbReference>
<dbReference type="NCBIfam" id="NF000949">
    <property type="entry name" value="PRK00095.1-2"/>
    <property type="match status" value="1"/>
</dbReference>
<dbReference type="Proteomes" id="UP000247780">
    <property type="component" value="Unassembled WGS sequence"/>
</dbReference>
<evidence type="ECO:0000256" key="4">
    <source>
        <dbReference type="ARBA" id="ARBA00023204"/>
    </source>
</evidence>
<evidence type="ECO:0000313" key="8">
    <source>
        <dbReference type="EMBL" id="PXV75259.1"/>
    </source>
</evidence>
<name>A0ABX5M5C0_9PROT</name>
<dbReference type="NCBIfam" id="TIGR00585">
    <property type="entry name" value="mutl"/>
    <property type="match status" value="1"/>
</dbReference>
<organism evidence="8 9">
    <name type="scientific">Nitrosomonas eutropha</name>
    <dbReference type="NCBI Taxonomy" id="916"/>
    <lineage>
        <taxon>Bacteria</taxon>
        <taxon>Pseudomonadati</taxon>
        <taxon>Pseudomonadota</taxon>
        <taxon>Betaproteobacteria</taxon>
        <taxon>Nitrosomonadales</taxon>
        <taxon>Nitrosomonadaceae</taxon>
        <taxon>Nitrosomonas</taxon>
    </lineage>
</organism>